<dbReference type="GO" id="GO:0005783">
    <property type="term" value="C:endoplasmic reticulum"/>
    <property type="evidence" value="ECO:0007669"/>
    <property type="project" value="TreeGrafter"/>
</dbReference>
<feature type="compositionally biased region" description="Low complexity" evidence="1">
    <location>
        <begin position="159"/>
        <end position="228"/>
    </location>
</feature>
<dbReference type="Pfam" id="PF08618">
    <property type="entry name" value="Opi1"/>
    <property type="match status" value="2"/>
</dbReference>
<feature type="region of interest" description="Disordered" evidence="1">
    <location>
        <begin position="863"/>
        <end position="887"/>
    </location>
</feature>
<dbReference type="GO" id="GO:0003714">
    <property type="term" value="F:transcription corepressor activity"/>
    <property type="evidence" value="ECO:0007669"/>
    <property type="project" value="InterPro"/>
</dbReference>
<dbReference type="InterPro" id="IPR013927">
    <property type="entry name" value="TF_Opi1_Ccg-8"/>
</dbReference>
<dbReference type="PANTHER" id="PTHR38406">
    <property type="entry name" value="TRANSCRIPTIONAL REPRESSOR OPI1"/>
    <property type="match status" value="1"/>
</dbReference>
<feature type="region of interest" description="Disordered" evidence="1">
    <location>
        <begin position="421"/>
        <end position="442"/>
    </location>
</feature>
<feature type="region of interest" description="Disordered" evidence="1">
    <location>
        <begin position="357"/>
        <end position="393"/>
    </location>
</feature>
<organism evidence="2 3">
    <name type="scientific">Caulochytrium protostelioides</name>
    <dbReference type="NCBI Taxonomy" id="1555241"/>
    <lineage>
        <taxon>Eukaryota</taxon>
        <taxon>Fungi</taxon>
        <taxon>Fungi incertae sedis</taxon>
        <taxon>Chytridiomycota</taxon>
        <taxon>Chytridiomycota incertae sedis</taxon>
        <taxon>Chytridiomycetes</taxon>
        <taxon>Caulochytriales</taxon>
        <taxon>Caulochytriaceae</taxon>
        <taxon>Caulochytrium</taxon>
    </lineage>
</organism>
<feature type="compositionally biased region" description="Low complexity" evidence="1">
    <location>
        <begin position="704"/>
        <end position="732"/>
    </location>
</feature>
<dbReference type="PANTHER" id="PTHR38406:SF1">
    <property type="entry name" value="TRANSCRIPTIONAL REPRESSOR OPI1"/>
    <property type="match status" value="1"/>
</dbReference>
<feature type="compositionally biased region" description="Basic residues" evidence="1">
    <location>
        <begin position="578"/>
        <end position="588"/>
    </location>
</feature>
<feature type="region of interest" description="Disordered" evidence="1">
    <location>
        <begin position="1039"/>
        <end position="1091"/>
    </location>
</feature>
<feature type="compositionally biased region" description="Basic and acidic residues" evidence="1">
    <location>
        <begin position="362"/>
        <end position="375"/>
    </location>
</feature>
<feature type="region of interest" description="Disordered" evidence="1">
    <location>
        <begin position="1"/>
        <end position="31"/>
    </location>
</feature>
<feature type="compositionally biased region" description="Low complexity" evidence="1">
    <location>
        <begin position="247"/>
        <end position="266"/>
    </location>
</feature>
<evidence type="ECO:0000313" key="3">
    <source>
        <dbReference type="Proteomes" id="UP000274922"/>
    </source>
</evidence>
<dbReference type="GO" id="GO:0030968">
    <property type="term" value="P:endoplasmic reticulum unfolded protein response"/>
    <property type="evidence" value="ECO:0007669"/>
    <property type="project" value="TreeGrafter"/>
</dbReference>
<feature type="region of interest" description="Disordered" evidence="1">
    <location>
        <begin position="98"/>
        <end position="131"/>
    </location>
</feature>
<feature type="compositionally biased region" description="Low complexity" evidence="1">
    <location>
        <begin position="678"/>
        <end position="694"/>
    </location>
</feature>
<evidence type="ECO:0000256" key="1">
    <source>
        <dbReference type="SAM" id="MobiDB-lite"/>
    </source>
</evidence>
<dbReference type="STRING" id="1555241.A0A4P9X423"/>
<feature type="region of interest" description="Disordered" evidence="1">
    <location>
        <begin position="45"/>
        <end position="76"/>
    </location>
</feature>
<dbReference type="OrthoDB" id="2441642at2759"/>
<feature type="compositionally biased region" description="Basic and acidic residues" evidence="1">
    <location>
        <begin position="543"/>
        <end position="569"/>
    </location>
</feature>
<feature type="region of interest" description="Disordered" evidence="1">
    <location>
        <begin position="157"/>
        <end position="270"/>
    </location>
</feature>
<dbReference type="GO" id="GO:0008654">
    <property type="term" value="P:phospholipid biosynthetic process"/>
    <property type="evidence" value="ECO:0007669"/>
    <property type="project" value="TreeGrafter"/>
</dbReference>
<name>A0A4P9X423_9FUNG</name>
<feature type="region of interest" description="Disordered" evidence="1">
    <location>
        <begin position="529"/>
        <end position="608"/>
    </location>
</feature>
<dbReference type="EMBL" id="ML014255">
    <property type="protein sequence ID" value="RKO99799.1"/>
    <property type="molecule type" value="Genomic_DNA"/>
</dbReference>
<feature type="compositionally biased region" description="Low complexity" evidence="1">
    <location>
        <begin position="1039"/>
        <end position="1048"/>
    </location>
</feature>
<feature type="compositionally biased region" description="Basic residues" evidence="1">
    <location>
        <begin position="376"/>
        <end position="386"/>
    </location>
</feature>
<reference evidence="3" key="1">
    <citation type="journal article" date="2018" name="Nat. Microbiol.">
        <title>Leveraging single-cell genomics to expand the fungal tree of life.</title>
        <authorList>
            <person name="Ahrendt S.R."/>
            <person name="Quandt C.A."/>
            <person name="Ciobanu D."/>
            <person name="Clum A."/>
            <person name="Salamov A."/>
            <person name="Andreopoulos B."/>
            <person name="Cheng J.F."/>
            <person name="Woyke T."/>
            <person name="Pelin A."/>
            <person name="Henrissat B."/>
            <person name="Reynolds N.K."/>
            <person name="Benny G.L."/>
            <person name="Smith M.E."/>
            <person name="James T.Y."/>
            <person name="Grigoriev I.V."/>
        </authorList>
    </citation>
    <scope>NUCLEOTIDE SEQUENCE [LARGE SCALE GENOMIC DNA]</scope>
    <source>
        <strain evidence="3">ATCC 52028</strain>
    </source>
</reference>
<protein>
    <recommendedName>
        <fullName evidence="4">Opi1-domain-containing protein</fullName>
    </recommendedName>
</protein>
<feature type="compositionally biased region" description="Basic residues" evidence="1">
    <location>
        <begin position="67"/>
        <end position="76"/>
    </location>
</feature>
<sequence>MATVAALATADPMADSNAAAVRGPRHPHGHEHPFAMPAALTASPPAHGFLAKASPHHGDAPLPVHGHAQHHHGHHHGPYMHAPMGEYALAAAAASAATAAARGQSSPPLPPPSSTSSSGQPHADMHGLSGDAMPDYLNAALAVGGADGIHGPLHHGPHVLHGLPTNPLAATSPTATSASSRATATAAPSAAHSVLPSAVTTPSLRSSSSSSRSSVSSSAGGSSSLPTLGPGGAGGVYTSPHDGVLLGPSTAATSTAASTPTAHGATLPTARLDGGLSITDMCNATDDDDAAPIGLPHALSEPGMTPHAPSSRASRSSACSTPHPDPDVLLAVEALGALGSTDPRSSSEMDDVAVAAMTPSPHPHEPRHTPMLHDPHHPHHPHHHTSQVHSHPYHEHPYHDHQHDHEHASAHAHEHERRMVTSQHAAAAASVPATSEPSGEPPHFIHRVSSLPLVTSSISRLGTAYEATKNTHRIVRYSAESVEVGVMRALSGARSTLTNNLAGGAGAIVGELDRFACHQLDRLERSFPRMMGAGDPAAHPHHHADPHQIAEGPMTHDPRPDGAYGDHAHAHGYGMGDHHHHHHHHHPHDPHGGTANEGAMHGSKDGRQATDAMCTPVMLPSDAHAARFTSPQVSGLDAAAVAGTPATAAGGSGGAACDCCAPAYPTCAPPSLSPLPSPASVSSASTPTLLHPSWQLPPPPVPPLLHSAPPATRSMHAPASPYSPAAAAVSPSRLSHAHKPGASAGATRPWHRRLIPPLPSIPGIPGLQGIRGVRVMAPGRTAPLLLLLRRSSAATAGSGGLVTGMTGLTRVSVHETLRGIRYCLQWLQYAQRSLERSIHVLRSGLARAVSPLPAPSGSSPAAAIATAAAGGRTGETGGSGPTPPLSPSAAGGAVSVYGLASAASSTVASTFDGLASAMTLLSPAHVAAIRQDVVALLRNVVDVLGRYAAIALPSAEARRHVRGFILELPSRWASVAPAGAEANAMAPAHVLEAAARHEAQRVLTLATESAATLQRVATVFVGFNGIGSQLAAWTAPRSASTGAAAGGDDPYRGLTPPEAPSSTPPLAARRPAAAPPAAPGLGSDMMEIDSA</sequence>
<feature type="compositionally biased region" description="Low complexity" evidence="1">
    <location>
        <begin position="310"/>
        <end position="320"/>
    </location>
</feature>
<proteinExistence type="predicted"/>
<accession>A0A4P9X423</accession>
<feature type="region of interest" description="Disordered" evidence="1">
    <location>
        <begin position="673"/>
        <end position="749"/>
    </location>
</feature>
<gene>
    <name evidence="2" type="ORF">CXG81DRAFT_27455</name>
</gene>
<dbReference type="GO" id="GO:0005634">
    <property type="term" value="C:nucleus"/>
    <property type="evidence" value="ECO:0007669"/>
    <property type="project" value="TreeGrafter"/>
</dbReference>
<feature type="compositionally biased region" description="Gly residues" evidence="1">
    <location>
        <begin position="871"/>
        <end position="880"/>
    </location>
</feature>
<dbReference type="Proteomes" id="UP000274922">
    <property type="component" value="Unassembled WGS sequence"/>
</dbReference>
<evidence type="ECO:0000313" key="2">
    <source>
        <dbReference type="EMBL" id="RKO99799.1"/>
    </source>
</evidence>
<dbReference type="AlphaFoldDB" id="A0A4P9X423"/>
<feature type="region of interest" description="Disordered" evidence="1">
    <location>
        <begin position="287"/>
        <end position="325"/>
    </location>
</feature>
<keyword evidence="3" id="KW-1185">Reference proteome</keyword>
<dbReference type="GO" id="GO:0006357">
    <property type="term" value="P:regulation of transcription by RNA polymerase II"/>
    <property type="evidence" value="ECO:0007669"/>
    <property type="project" value="TreeGrafter"/>
</dbReference>
<evidence type="ECO:0008006" key="4">
    <source>
        <dbReference type="Google" id="ProtNLM"/>
    </source>
</evidence>